<reference evidence="8" key="1">
    <citation type="submission" date="2004-10" db="EMBL/GenBank/DDBJ databases">
        <title>The expression of Ixodes scapularis salivary gland proteins 18 to 24 hours after attachment.</title>
        <authorList>
            <person name="Alarcon-Chaidez F.J."/>
            <person name="Lambson B.E."/>
            <person name="Wikel S.K."/>
        </authorList>
    </citation>
    <scope>NUCLEOTIDE SEQUENCE</scope>
    <source>
        <tissue evidence="8">Salivary gland</tissue>
    </source>
</reference>
<dbReference type="EMBL" id="AY775811">
    <property type="protein sequence ID" value="AAV80778.1"/>
    <property type="molecule type" value="mRNA"/>
</dbReference>
<evidence type="ECO:0000256" key="4">
    <source>
        <dbReference type="ARBA" id="ARBA00023180"/>
    </source>
</evidence>
<dbReference type="InterPro" id="IPR021971">
    <property type="entry name" value="Salp15"/>
</dbReference>
<feature type="signal peptide" evidence="7">
    <location>
        <begin position="1"/>
        <end position="18"/>
    </location>
</feature>
<evidence type="ECO:0000313" key="8">
    <source>
        <dbReference type="EMBL" id="AAV80778.1"/>
    </source>
</evidence>
<evidence type="ECO:0000256" key="6">
    <source>
        <dbReference type="SAM" id="MobiDB-lite"/>
    </source>
</evidence>
<organism evidence="8">
    <name type="scientific">Ixodes scapularis</name>
    <name type="common">Black-legged tick</name>
    <name type="synonym">Deer tick</name>
    <dbReference type="NCBI Taxonomy" id="6945"/>
    <lineage>
        <taxon>Eukaryota</taxon>
        <taxon>Metazoa</taxon>
        <taxon>Ecdysozoa</taxon>
        <taxon>Arthropoda</taxon>
        <taxon>Chelicerata</taxon>
        <taxon>Arachnida</taxon>
        <taxon>Acari</taxon>
        <taxon>Parasitiformes</taxon>
        <taxon>Ixodida</taxon>
        <taxon>Ixodoidea</taxon>
        <taxon>Ixodidae</taxon>
        <taxon>Ixodinae</taxon>
        <taxon>Ixodes</taxon>
    </lineage>
</organism>
<evidence type="ECO:0000256" key="7">
    <source>
        <dbReference type="SAM" id="SignalP"/>
    </source>
</evidence>
<comment type="subcellular location">
    <subcellularLocation>
        <location evidence="1">Secreted</location>
    </subcellularLocation>
</comment>
<dbReference type="GO" id="GO:0005576">
    <property type="term" value="C:extracellular region"/>
    <property type="evidence" value="ECO:0007669"/>
    <property type="project" value="UniProtKB-SubCell"/>
</dbReference>
<evidence type="ECO:0000256" key="1">
    <source>
        <dbReference type="ARBA" id="ARBA00004613"/>
    </source>
</evidence>
<feature type="region of interest" description="Disordered" evidence="6">
    <location>
        <begin position="21"/>
        <end position="59"/>
    </location>
</feature>
<evidence type="ECO:0000256" key="5">
    <source>
        <dbReference type="ARBA" id="ARBA00034321"/>
    </source>
</evidence>
<feature type="chain" id="PRO_5004261520" evidence="7">
    <location>
        <begin position="19"/>
        <end position="174"/>
    </location>
</feature>
<evidence type="ECO:0000256" key="3">
    <source>
        <dbReference type="ARBA" id="ARBA00022729"/>
    </source>
</evidence>
<protein>
    <submittedName>
        <fullName evidence="8">Putative secreted salivary gland peptide</fullName>
    </submittedName>
</protein>
<dbReference type="Pfam" id="PF12115">
    <property type="entry name" value="Salp15"/>
    <property type="match status" value="1"/>
</dbReference>
<keyword evidence="3 7" id="KW-0732">Signal</keyword>
<evidence type="ECO:0000256" key="2">
    <source>
        <dbReference type="ARBA" id="ARBA00022525"/>
    </source>
</evidence>
<keyword evidence="2" id="KW-0964">Secreted</keyword>
<accession>Q5Q993</accession>
<proteinExistence type="evidence at transcript level"/>
<name>Q5Q993_IXOSC</name>
<sequence>MFKRSFFLVLVLAGLCFGETSEDGVSSGGSSGSGTEDKKVETQSPEGEDSSDGQSDSGTNRETLELLNEKVPNFVGNYKKKKNLLLSFIASCGTNQMHVASLESKTLVNKERTTTSSSAINLVSVDFPNCTFVCKPPNNGDTFRMNMPKNTPCDKFKNTCPGDGPCPTPPVPTC</sequence>
<keyword evidence="4" id="KW-0325">Glycoprotein</keyword>
<dbReference type="AlphaFoldDB" id="Q5Q993"/>
<comment type="similarity">
    <text evidence="5">Belongs to the salp15 family.</text>
</comment>